<dbReference type="Pfam" id="PF10604">
    <property type="entry name" value="Polyketide_cyc2"/>
    <property type="match status" value="1"/>
</dbReference>
<dbReference type="SUPFAM" id="SSF55961">
    <property type="entry name" value="Bet v1-like"/>
    <property type="match status" value="1"/>
</dbReference>
<dbReference type="Gene3D" id="3.30.530.20">
    <property type="match status" value="1"/>
</dbReference>
<dbReference type="EMBL" id="JBHMCF010000014">
    <property type="protein sequence ID" value="MFB9471707.1"/>
    <property type="molecule type" value="Genomic_DNA"/>
</dbReference>
<dbReference type="InterPro" id="IPR019587">
    <property type="entry name" value="Polyketide_cyclase/dehydratase"/>
</dbReference>
<name>A0ABV5NNA0_9ACTN</name>
<dbReference type="InterPro" id="IPR023393">
    <property type="entry name" value="START-like_dom_sf"/>
</dbReference>
<gene>
    <name evidence="1" type="ORF">ACFFR3_19465</name>
</gene>
<organism evidence="1 2">
    <name type="scientific">Nonomuraea salmonea</name>
    <dbReference type="NCBI Taxonomy" id="46181"/>
    <lineage>
        <taxon>Bacteria</taxon>
        <taxon>Bacillati</taxon>
        <taxon>Actinomycetota</taxon>
        <taxon>Actinomycetes</taxon>
        <taxon>Streptosporangiales</taxon>
        <taxon>Streptosporangiaceae</taxon>
        <taxon>Nonomuraea</taxon>
    </lineage>
</organism>
<sequence length="139" mass="15187">MNTVEEAVLTVDASPERVRGLLLDPLALPGWNPAFHSIDGPPEAAVGHEYRITVRPGLPGHFVYKDIRPDLIVTAWQVPGFSEEGNWLLRRHGAQTIVRHDFTHTGPLAALLSRAYRGVAGLRLERLARTVAAKAAPMG</sequence>
<protein>
    <submittedName>
        <fullName evidence="1">SRPBCC family protein</fullName>
    </submittedName>
</protein>
<proteinExistence type="predicted"/>
<evidence type="ECO:0000313" key="1">
    <source>
        <dbReference type="EMBL" id="MFB9471707.1"/>
    </source>
</evidence>
<evidence type="ECO:0000313" key="2">
    <source>
        <dbReference type="Proteomes" id="UP001589568"/>
    </source>
</evidence>
<comment type="caution">
    <text evidence="1">The sequence shown here is derived from an EMBL/GenBank/DDBJ whole genome shotgun (WGS) entry which is preliminary data.</text>
</comment>
<accession>A0ABV5NNA0</accession>
<dbReference type="Proteomes" id="UP001589568">
    <property type="component" value="Unassembled WGS sequence"/>
</dbReference>
<reference evidence="1 2" key="1">
    <citation type="submission" date="2024-09" db="EMBL/GenBank/DDBJ databases">
        <authorList>
            <person name="Sun Q."/>
            <person name="Mori K."/>
        </authorList>
    </citation>
    <scope>NUCLEOTIDE SEQUENCE [LARGE SCALE GENOMIC DNA]</scope>
    <source>
        <strain evidence="1 2">JCM 3324</strain>
    </source>
</reference>
<keyword evidence="2" id="KW-1185">Reference proteome</keyword>
<dbReference type="RefSeq" id="WP_345408668.1">
    <property type="nucleotide sequence ID" value="NZ_BAAAXS010000001.1"/>
</dbReference>